<dbReference type="InterPro" id="IPR015943">
    <property type="entry name" value="WD40/YVTN_repeat-like_dom_sf"/>
</dbReference>
<protein>
    <recommendedName>
        <fullName evidence="1">Leucine-rich repeat and WD repeat-containing protein 1 WD domain-containing protein</fullName>
    </recommendedName>
</protein>
<dbReference type="GO" id="GO:0006325">
    <property type="term" value="P:chromatin organization"/>
    <property type="evidence" value="ECO:0007669"/>
    <property type="project" value="TreeGrafter"/>
</dbReference>
<accession>A0A183NM85</accession>
<keyword evidence="3" id="KW-1185">Reference proteome</keyword>
<dbReference type="EMBL" id="UZAL01005456">
    <property type="protein sequence ID" value="VDO93218.1"/>
    <property type="molecule type" value="Genomic_DNA"/>
</dbReference>
<dbReference type="Pfam" id="PF23215">
    <property type="entry name" value="WD_LRWD1"/>
    <property type="match status" value="1"/>
</dbReference>
<dbReference type="InterPro" id="IPR056160">
    <property type="entry name" value="WD_LRWD1"/>
</dbReference>
<feature type="non-terminal residue" evidence="2">
    <location>
        <position position="1"/>
    </location>
</feature>
<dbReference type="STRING" id="31246.A0A183NM85"/>
<organism evidence="2 3">
    <name type="scientific">Schistosoma mattheei</name>
    <dbReference type="NCBI Taxonomy" id="31246"/>
    <lineage>
        <taxon>Eukaryota</taxon>
        <taxon>Metazoa</taxon>
        <taxon>Spiralia</taxon>
        <taxon>Lophotrochozoa</taxon>
        <taxon>Platyhelminthes</taxon>
        <taxon>Trematoda</taxon>
        <taxon>Digenea</taxon>
        <taxon>Strigeidida</taxon>
        <taxon>Schistosomatoidea</taxon>
        <taxon>Schistosomatidae</taxon>
        <taxon>Schistosoma</taxon>
    </lineage>
</organism>
<dbReference type="GO" id="GO:0005664">
    <property type="term" value="C:nuclear origin of replication recognition complex"/>
    <property type="evidence" value="ECO:0007669"/>
    <property type="project" value="TreeGrafter"/>
</dbReference>
<dbReference type="PANTHER" id="PTHR24370:SF10">
    <property type="entry name" value="LEUCINE-RICH REPEAT AND WD REPEAT-CONTAINING PROTEIN 1"/>
    <property type="match status" value="1"/>
</dbReference>
<reference evidence="2 3" key="1">
    <citation type="submission" date="2018-11" db="EMBL/GenBank/DDBJ databases">
        <authorList>
            <consortium name="Pathogen Informatics"/>
        </authorList>
    </citation>
    <scope>NUCLEOTIDE SEQUENCE [LARGE SCALE GENOMIC DNA]</scope>
    <source>
        <strain>Denwood</strain>
        <strain evidence="3">Zambia</strain>
    </source>
</reference>
<sequence length="213" mass="24033">IVDYDPLHFIRCHARDNDPLDCETKVWRCAFEPSVNNPSNETSTIVATCGGECVCLIDCKSGRVMKRFKHFGEEFYTLAWTTVEMAAGHRTNLLAAAGKLREIRLLHPEQLVCYAEMRGHKDDVACMIFHPEKPTILFSGDSKVISQNTFIYSCISDIWTCILMFSTAVDQSFATYADRPTIPIKLHAFLNIDGWCLVVESRTLVSLYLGLVS</sequence>
<dbReference type="AlphaFoldDB" id="A0A183NM85"/>
<name>A0A183NM85_9TREM</name>
<dbReference type="GO" id="GO:0071169">
    <property type="term" value="P:establishment of protein localization to chromatin"/>
    <property type="evidence" value="ECO:0007669"/>
    <property type="project" value="TreeGrafter"/>
</dbReference>
<evidence type="ECO:0000313" key="2">
    <source>
        <dbReference type="EMBL" id="VDO93218.1"/>
    </source>
</evidence>
<dbReference type="SUPFAM" id="SSF50978">
    <property type="entry name" value="WD40 repeat-like"/>
    <property type="match status" value="1"/>
</dbReference>
<feature type="domain" description="Leucine-rich repeat and WD repeat-containing protein 1 WD" evidence="1">
    <location>
        <begin position="4"/>
        <end position="140"/>
    </location>
</feature>
<dbReference type="GO" id="GO:0003682">
    <property type="term" value="F:chromatin binding"/>
    <property type="evidence" value="ECO:0007669"/>
    <property type="project" value="TreeGrafter"/>
</dbReference>
<proteinExistence type="predicted"/>
<dbReference type="InterPro" id="IPR052489">
    <property type="entry name" value="LRWD1"/>
</dbReference>
<evidence type="ECO:0000313" key="3">
    <source>
        <dbReference type="Proteomes" id="UP000269396"/>
    </source>
</evidence>
<evidence type="ECO:0000259" key="1">
    <source>
        <dbReference type="Pfam" id="PF23215"/>
    </source>
</evidence>
<gene>
    <name evidence="2" type="ORF">SMTD_LOCUS3221</name>
</gene>
<dbReference type="Proteomes" id="UP000269396">
    <property type="component" value="Unassembled WGS sequence"/>
</dbReference>
<dbReference type="Gene3D" id="2.130.10.10">
    <property type="entry name" value="YVTN repeat-like/Quinoprotein amine dehydrogenase"/>
    <property type="match status" value="1"/>
</dbReference>
<dbReference type="InterPro" id="IPR036322">
    <property type="entry name" value="WD40_repeat_dom_sf"/>
</dbReference>
<dbReference type="PANTHER" id="PTHR24370">
    <property type="entry name" value="OPTICIN"/>
    <property type="match status" value="1"/>
</dbReference>